<organism evidence="2 3">
    <name type="scientific">Spiroplasma chinense</name>
    <dbReference type="NCBI Taxonomy" id="216932"/>
    <lineage>
        <taxon>Bacteria</taxon>
        <taxon>Bacillati</taxon>
        <taxon>Mycoplasmatota</taxon>
        <taxon>Mollicutes</taxon>
        <taxon>Entomoplasmatales</taxon>
        <taxon>Spiroplasmataceae</taxon>
        <taxon>Spiroplasma</taxon>
    </lineage>
</organism>
<dbReference type="RefSeq" id="WP_166508709.1">
    <property type="nucleotide sequence ID" value="NZ_CP043026.1"/>
</dbReference>
<dbReference type="EMBL" id="CP043026">
    <property type="protein sequence ID" value="QEH62350.1"/>
    <property type="molecule type" value="Genomic_DNA"/>
</dbReference>
<proteinExistence type="predicted"/>
<name>A0A5B9Y5W5_9MOLU</name>
<evidence type="ECO:0000256" key="1">
    <source>
        <dbReference type="SAM" id="SignalP"/>
    </source>
</evidence>
<evidence type="ECO:0000313" key="2">
    <source>
        <dbReference type="EMBL" id="QEH62350.1"/>
    </source>
</evidence>
<gene>
    <name evidence="2" type="ORF">SCHIN_v1c11570</name>
</gene>
<dbReference type="KEGG" id="schi:SCHIN_v1c11570"/>
<dbReference type="PROSITE" id="PS51257">
    <property type="entry name" value="PROKAR_LIPOPROTEIN"/>
    <property type="match status" value="1"/>
</dbReference>
<keyword evidence="1" id="KW-0732">Signal</keyword>
<protein>
    <recommendedName>
        <fullName evidence="4">Lipoprotein</fullName>
    </recommendedName>
</protein>
<feature type="chain" id="PRO_5022866146" description="Lipoprotein" evidence="1">
    <location>
        <begin position="20"/>
        <end position="310"/>
    </location>
</feature>
<evidence type="ECO:0008006" key="4">
    <source>
        <dbReference type="Google" id="ProtNLM"/>
    </source>
</evidence>
<sequence>MKKILMTLASISLVSSSTATVSCFSQNYYEDYIKDHNDITSINYKFLIGKTGKTIKTELDTLMKNFNIDLSIDSLDISILRNYDFVNFTDNYIVREGDYLVATLKFDYYPLGGTITALAEEGRDDIGRLGWDRVFDGKILAPDSTYSDVKSSIDNFLGQKYKGSKFSIYINKNKIGQENLDTILKDKDVIKIETTQDSFEITGNLEYTYHSKKVDVMKMPKVSFFNLGLGKDKEAFENFLSEKLNEFVSKKYLNDINVSLDQDWTIEKMSFNGEDKPWSEVDQLTIKDKITVNFMGNFFNKETQEIEISG</sequence>
<dbReference type="AlphaFoldDB" id="A0A5B9Y5W5"/>
<dbReference type="Proteomes" id="UP000323144">
    <property type="component" value="Chromosome"/>
</dbReference>
<keyword evidence="3" id="KW-1185">Reference proteome</keyword>
<reference evidence="2 3" key="1">
    <citation type="submission" date="2019-08" db="EMBL/GenBank/DDBJ databases">
        <title>Complete genome sequence of Spiroplasma chinense CCH (DSM 19755).</title>
        <authorList>
            <person name="Shen H.-Y."/>
            <person name="Lin Y.-C."/>
            <person name="Chou L."/>
            <person name="Kuo C.-H."/>
        </authorList>
    </citation>
    <scope>NUCLEOTIDE SEQUENCE [LARGE SCALE GENOMIC DNA]</scope>
    <source>
        <strain evidence="2 3">CCH</strain>
    </source>
</reference>
<feature type="signal peptide" evidence="1">
    <location>
        <begin position="1"/>
        <end position="19"/>
    </location>
</feature>
<evidence type="ECO:0000313" key="3">
    <source>
        <dbReference type="Proteomes" id="UP000323144"/>
    </source>
</evidence>
<accession>A0A5B9Y5W5</accession>